<reference evidence="2" key="2">
    <citation type="journal article" date="2015" name="Fish Shellfish Immunol.">
        <title>Early steps in the European eel (Anguilla anguilla)-Vibrio vulnificus interaction in the gills: Role of the RtxA13 toxin.</title>
        <authorList>
            <person name="Callol A."/>
            <person name="Pajuelo D."/>
            <person name="Ebbesson L."/>
            <person name="Teles M."/>
            <person name="MacKenzie S."/>
            <person name="Amaro C."/>
        </authorList>
    </citation>
    <scope>NUCLEOTIDE SEQUENCE</scope>
</reference>
<proteinExistence type="predicted"/>
<reference evidence="2" key="1">
    <citation type="submission" date="2014-11" db="EMBL/GenBank/DDBJ databases">
        <authorList>
            <person name="Amaro Gonzalez C."/>
        </authorList>
    </citation>
    <scope>NUCLEOTIDE SEQUENCE</scope>
</reference>
<keyword evidence="1" id="KW-1133">Transmembrane helix</keyword>
<organism evidence="2">
    <name type="scientific">Anguilla anguilla</name>
    <name type="common">European freshwater eel</name>
    <name type="synonym">Muraena anguilla</name>
    <dbReference type="NCBI Taxonomy" id="7936"/>
    <lineage>
        <taxon>Eukaryota</taxon>
        <taxon>Metazoa</taxon>
        <taxon>Chordata</taxon>
        <taxon>Craniata</taxon>
        <taxon>Vertebrata</taxon>
        <taxon>Euteleostomi</taxon>
        <taxon>Actinopterygii</taxon>
        <taxon>Neopterygii</taxon>
        <taxon>Teleostei</taxon>
        <taxon>Anguilliformes</taxon>
        <taxon>Anguillidae</taxon>
        <taxon>Anguilla</taxon>
    </lineage>
</organism>
<feature type="transmembrane region" description="Helical" evidence="1">
    <location>
        <begin position="25"/>
        <end position="48"/>
    </location>
</feature>
<keyword evidence="1" id="KW-0812">Transmembrane</keyword>
<dbReference type="EMBL" id="GBXM01025579">
    <property type="protein sequence ID" value="JAH82998.1"/>
    <property type="molecule type" value="Transcribed_RNA"/>
</dbReference>
<name>A0A0E9W0J1_ANGAN</name>
<evidence type="ECO:0000313" key="2">
    <source>
        <dbReference type="EMBL" id="JAH82998.1"/>
    </source>
</evidence>
<protein>
    <submittedName>
        <fullName evidence="2">Uncharacterized protein</fullName>
    </submittedName>
</protein>
<keyword evidence="1" id="KW-0472">Membrane</keyword>
<sequence>MGVGSVLSSGCEPADWQTQVPMFCLPWVCCVLPAALYLGPPVVLPSCLSQRPSRMRMLTFSCGKPQSHSNSQNLRIRTD</sequence>
<dbReference type="AlphaFoldDB" id="A0A0E9W0J1"/>
<accession>A0A0E9W0J1</accession>
<evidence type="ECO:0000256" key="1">
    <source>
        <dbReference type="SAM" id="Phobius"/>
    </source>
</evidence>